<dbReference type="GO" id="GO:0005509">
    <property type="term" value="F:calcium ion binding"/>
    <property type="evidence" value="ECO:0007669"/>
    <property type="project" value="InterPro"/>
</dbReference>
<dbReference type="GeneID" id="25742488"/>
<dbReference type="Proteomes" id="UP000054498">
    <property type="component" value="Unassembled WGS sequence"/>
</dbReference>
<dbReference type="PROSITE" id="PS50222">
    <property type="entry name" value="EF_HAND_2"/>
    <property type="match status" value="1"/>
</dbReference>
<proteinExistence type="predicted"/>
<dbReference type="KEGG" id="mng:MNEG_9613"/>
<keyword evidence="2" id="KW-1133">Transmembrane helix</keyword>
<feature type="domain" description="EF-hand" evidence="3">
    <location>
        <begin position="218"/>
        <end position="245"/>
    </location>
</feature>
<evidence type="ECO:0000313" key="4">
    <source>
        <dbReference type="EMBL" id="KIY98349.1"/>
    </source>
</evidence>
<evidence type="ECO:0000256" key="1">
    <source>
        <dbReference type="ARBA" id="ARBA00022837"/>
    </source>
</evidence>
<feature type="transmembrane region" description="Helical" evidence="2">
    <location>
        <begin position="90"/>
        <end position="110"/>
    </location>
</feature>
<dbReference type="Pfam" id="PF13202">
    <property type="entry name" value="EF-hand_5"/>
    <property type="match status" value="2"/>
</dbReference>
<evidence type="ECO:0000256" key="2">
    <source>
        <dbReference type="SAM" id="Phobius"/>
    </source>
</evidence>
<protein>
    <recommendedName>
        <fullName evidence="3">EF-hand domain-containing protein</fullName>
    </recommendedName>
</protein>
<dbReference type="InterPro" id="IPR018247">
    <property type="entry name" value="EF_Hand_1_Ca_BS"/>
</dbReference>
<keyword evidence="2" id="KW-0812">Transmembrane</keyword>
<organism evidence="4 5">
    <name type="scientific">Monoraphidium neglectum</name>
    <dbReference type="NCBI Taxonomy" id="145388"/>
    <lineage>
        <taxon>Eukaryota</taxon>
        <taxon>Viridiplantae</taxon>
        <taxon>Chlorophyta</taxon>
        <taxon>core chlorophytes</taxon>
        <taxon>Chlorophyceae</taxon>
        <taxon>CS clade</taxon>
        <taxon>Sphaeropleales</taxon>
        <taxon>Selenastraceae</taxon>
        <taxon>Monoraphidium</taxon>
    </lineage>
</organism>
<dbReference type="InterPro" id="IPR011992">
    <property type="entry name" value="EF-hand-dom_pair"/>
</dbReference>
<dbReference type="RefSeq" id="XP_013897369.1">
    <property type="nucleotide sequence ID" value="XM_014041915.1"/>
</dbReference>
<keyword evidence="2" id="KW-0472">Membrane</keyword>
<dbReference type="OrthoDB" id="10469258at2759"/>
<dbReference type="EMBL" id="KK102216">
    <property type="protein sequence ID" value="KIY98349.1"/>
    <property type="molecule type" value="Genomic_DNA"/>
</dbReference>
<keyword evidence="1" id="KW-0106">Calcium</keyword>
<dbReference type="InterPro" id="IPR002048">
    <property type="entry name" value="EF_hand_dom"/>
</dbReference>
<reference evidence="4 5" key="1">
    <citation type="journal article" date="2013" name="BMC Genomics">
        <title>Reconstruction of the lipid metabolism for the microalga Monoraphidium neglectum from its genome sequence reveals characteristics suitable for biofuel production.</title>
        <authorList>
            <person name="Bogen C."/>
            <person name="Al-Dilaimi A."/>
            <person name="Albersmeier A."/>
            <person name="Wichmann J."/>
            <person name="Grundmann M."/>
            <person name="Rupp O."/>
            <person name="Lauersen K.J."/>
            <person name="Blifernez-Klassen O."/>
            <person name="Kalinowski J."/>
            <person name="Goesmann A."/>
            <person name="Mussgnug J.H."/>
            <person name="Kruse O."/>
        </authorList>
    </citation>
    <scope>NUCLEOTIDE SEQUENCE [LARGE SCALE GENOMIC DNA]</scope>
    <source>
        <strain evidence="4 5">SAG 48.87</strain>
    </source>
</reference>
<gene>
    <name evidence="4" type="ORF">MNEG_9613</name>
</gene>
<accession>A0A0D2M452</accession>
<name>A0A0D2M452_9CHLO</name>
<dbReference type="PROSITE" id="PS00018">
    <property type="entry name" value="EF_HAND_1"/>
    <property type="match status" value="1"/>
</dbReference>
<evidence type="ECO:0000313" key="5">
    <source>
        <dbReference type="Proteomes" id="UP000054498"/>
    </source>
</evidence>
<dbReference type="SUPFAM" id="SSF47473">
    <property type="entry name" value="EF-hand"/>
    <property type="match status" value="1"/>
</dbReference>
<dbReference type="Gene3D" id="1.10.238.10">
    <property type="entry name" value="EF-hand"/>
    <property type="match status" value="1"/>
</dbReference>
<sequence>MSMQLYTSKNCGQVARPAIPAASTSAPRQQPARRQRHVAAAAQQRDALDQARQQYAQLLPRQARATAAAATAAGIEAAGESGQSRGSWPLAVAAAATAAVAAAAAGLVMLSSPFTFDSLPDSPAFPSLTAGPQTLADTVPLRYRGLDADKDGLISRAELVPLETDLWLKWAEGAAPAVRAEVSPFDRYQDGSMSAGQALHYLGLEGSINANGCVTAGVWQVFDSDGSGGVDRREWSRALGDLGADGNAAKGLVFDRVDRLSGSGGALEGDGFRMALSQIRRAVAGGGGAEGVVFGAK</sequence>
<dbReference type="AlphaFoldDB" id="A0A0D2M452"/>
<evidence type="ECO:0000259" key="3">
    <source>
        <dbReference type="PROSITE" id="PS50222"/>
    </source>
</evidence>
<keyword evidence="5" id="KW-1185">Reference proteome</keyword>